<evidence type="ECO:0000256" key="1">
    <source>
        <dbReference type="SAM" id="MobiDB-lite"/>
    </source>
</evidence>
<evidence type="ECO:0000313" key="3">
    <source>
        <dbReference type="Proteomes" id="UP000523821"/>
    </source>
</evidence>
<sequence>MDLPSRISEEEIDRFLDGELPPDRHAAIEAALATDPALADRIAADRRIMDALAGARAATPRARAETLARARALERSLRAPRHGPALRRAAIAAGFVAAGWFGHAATGWIGVGESARQEDFLAAARHALRLAELDAGVRFAEETAEARVARLAASLDIAMPALPASWVVRDVRLHPWNGRTGLVVTADTARLGTVTLVAAAAEGEDLPPRAAGDPAMPTIAWRAGRTTFALMGSAAPVALKAAAEEIGAAPRPEGRRAPLGPEAAPGRPEAT</sequence>
<dbReference type="Proteomes" id="UP000523821">
    <property type="component" value="Unassembled WGS sequence"/>
</dbReference>
<evidence type="ECO:0000313" key="2">
    <source>
        <dbReference type="EMBL" id="MBB5751403.1"/>
    </source>
</evidence>
<dbReference type="EMBL" id="JACHOO010000001">
    <property type="protein sequence ID" value="MBB5751403.1"/>
    <property type="molecule type" value="Genomic_DNA"/>
</dbReference>
<comment type="caution">
    <text evidence="2">The sequence shown here is derived from an EMBL/GenBank/DDBJ whole genome shotgun (WGS) entry which is preliminary data.</text>
</comment>
<organism evidence="2 3">
    <name type="scientific">Prosthecomicrobium pneumaticum</name>
    <dbReference type="NCBI Taxonomy" id="81895"/>
    <lineage>
        <taxon>Bacteria</taxon>
        <taxon>Pseudomonadati</taxon>
        <taxon>Pseudomonadota</taxon>
        <taxon>Alphaproteobacteria</taxon>
        <taxon>Hyphomicrobiales</taxon>
        <taxon>Kaistiaceae</taxon>
        <taxon>Prosthecomicrobium</taxon>
    </lineage>
</organism>
<reference evidence="2 3" key="1">
    <citation type="submission" date="2020-08" db="EMBL/GenBank/DDBJ databases">
        <title>Genomic Encyclopedia of Type Strains, Phase IV (KMG-IV): sequencing the most valuable type-strain genomes for metagenomic binning, comparative biology and taxonomic classification.</title>
        <authorList>
            <person name="Goeker M."/>
        </authorList>
    </citation>
    <scope>NUCLEOTIDE SEQUENCE [LARGE SCALE GENOMIC DNA]</scope>
    <source>
        <strain evidence="2 3">DSM 16268</strain>
    </source>
</reference>
<accession>A0A7W9CT21</accession>
<gene>
    <name evidence="2" type="ORF">GGQ63_000446</name>
</gene>
<dbReference type="RefSeq" id="WP_183852039.1">
    <property type="nucleotide sequence ID" value="NZ_JACHOO010000001.1"/>
</dbReference>
<protein>
    <submittedName>
        <fullName evidence="2">Anti-sigma factor RsiW</fullName>
    </submittedName>
</protein>
<name>A0A7W9CT21_9HYPH</name>
<proteinExistence type="predicted"/>
<feature type="region of interest" description="Disordered" evidence="1">
    <location>
        <begin position="246"/>
        <end position="271"/>
    </location>
</feature>
<keyword evidence="3" id="KW-1185">Reference proteome</keyword>
<dbReference type="AlphaFoldDB" id="A0A7W9CT21"/>